<keyword evidence="1" id="KW-0472">Membrane</keyword>
<organism evidence="2 3">
    <name type="scientific">Chloroflexus islandicus</name>
    <dbReference type="NCBI Taxonomy" id="1707952"/>
    <lineage>
        <taxon>Bacteria</taxon>
        <taxon>Bacillati</taxon>
        <taxon>Chloroflexota</taxon>
        <taxon>Chloroflexia</taxon>
        <taxon>Chloroflexales</taxon>
        <taxon>Chloroflexineae</taxon>
        <taxon>Chloroflexaceae</taxon>
        <taxon>Chloroflexus</taxon>
    </lineage>
</organism>
<feature type="transmembrane region" description="Helical" evidence="1">
    <location>
        <begin position="249"/>
        <end position="269"/>
    </location>
</feature>
<feature type="transmembrane region" description="Helical" evidence="1">
    <location>
        <begin position="38"/>
        <end position="61"/>
    </location>
</feature>
<keyword evidence="3" id="KW-1185">Reference proteome</keyword>
<accession>A0A178LRS0</accession>
<evidence type="ECO:0000256" key="1">
    <source>
        <dbReference type="SAM" id="Phobius"/>
    </source>
</evidence>
<evidence type="ECO:0000313" key="3">
    <source>
        <dbReference type="Proteomes" id="UP000078287"/>
    </source>
</evidence>
<reference evidence="2 3" key="1">
    <citation type="submission" date="2016-04" db="EMBL/GenBank/DDBJ databases">
        <title>Chloroflexus islandicus sp. nov., a thermophilic filamentous anoxygenic phototrophic bacterium from geyser Strokkur (Iceland).</title>
        <authorList>
            <person name="Gaisin V.A."/>
            <person name="Kalashnikov A.M."/>
            <person name="Sukhacheva M.V."/>
            <person name="Grouzdev D.S."/>
            <person name="Ivanov T.M."/>
            <person name="Kuznetsov B."/>
            <person name="Gorlenko V.M."/>
        </authorList>
    </citation>
    <scope>NUCLEOTIDE SEQUENCE [LARGE SCALE GENOMIC DNA]</scope>
    <source>
        <strain evidence="3">isl-2</strain>
    </source>
</reference>
<keyword evidence="2" id="KW-0808">Transferase</keyword>
<keyword evidence="1" id="KW-1133">Transmembrane helix</keyword>
<dbReference type="Pfam" id="PF14256">
    <property type="entry name" value="YwiC"/>
    <property type="match status" value="1"/>
</dbReference>
<dbReference type="AlphaFoldDB" id="A0A178LRS0"/>
<name>A0A178LRS0_9CHLR</name>
<keyword evidence="1" id="KW-0812">Transmembrane</keyword>
<dbReference type="RefSeq" id="WP_066791672.1">
    <property type="nucleotide sequence ID" value="NZ_LWQS01000125.1"/>
</dbReference>
<protein>
    <submittedName>
        <fullName evidence="2">Prenyltransferase</fullName>
    </submittedName>
</protein>
<comment type="caution">
    <text evidence="2">The sequence shown here is derived from an EMBL/GenBank/DDBJ whole genome shotgun (WGS) entry which is preliminary data.</text>
</comment>
<dbReference type="InterPro" id="IPR025576">
    <property type="entry name" value="YwiC"/>
</dbReference>
<feature type="transmembrane region" description="Helical" evidence="1">
    <location>
        <begin position="136"/>
        <end position="156"/>
    </location>
</feature>
<dbReference type="GO" id="GO:0016740">
    <property type="term" value="F:transferase activity"/>
    <property type="evidence" value="ECO:0007669"/>
    <property type="project" value="UniProtKB-KW"/>
</dbReference>
<evidence type="ECO:0000313" key="2">
    <source>
        <dbReference type="EMBL" id="OAN36332.1"/>
    </source>
</evidence>
<feature type="transmembrane region" description="Helical" evidence="1">
    <location>
        <begin position="162"/>
        <end position="184"/>
    </location>
</feature>
<dbReference type="STRING" id="1707952.A6A03_06170"/>
<feature type="transmembrane region" description="Helical" evidence="1">
    <location>
        <begin position="82"/>
        <end position="104"/>
    </location>
</feature>
<feature type="transmembrane region" description="Helical" evidence="1">
    <location>
        <begin position="110"/>
        <end position="129"/>
    </location>
</feature>
<dbReference type="Proteomes" id="UP000078287">
    <property type="component" value="Unassembled WGS sequence"/>
</dbReference>
<dbReference type="EMBL" id="LWQS01000125">
    <property type="protein sequence ID" value="OAN36332.1"/>
    <property type="molecule type" value="Genomic_DNA"/>
</dbReference>
<sequence length="273" mass="29042">MSSDHHVAMKQSSSVRLRPIALPVEHGGWGLLAAPVALGLWLAPSLAGVWLGLAALGAFLTRQPLKLALGDYQRGKRYPRTIWAERFALGYGAIALIGLILAIRSAAAPFWLPIALAVPIALGQLLFDVRKQSRALVAELFGAVAISALAAAIMMADGWPLWPALLVWLLLAIQSVTAIIYVRIRLRLARNEPARRMPAFLWHGAALAIASGSVALGWAGWPVLFVFGLSALRCWIGLLPRSLATPTPLVGAQEIVMSLITVAGIALGLSPLA</sequence>
<proteinExistence type="predicted"/>
<gene>
    <name evidence="2" type="ORF">A6A03_06170</name>
</gene>
<feature type="transmembrane region" description="Helical" evidence="1">
    <location>
        <begin position="205"/>
        <end position="229"/>
    </location>
</feature>
<dbReference type="OrthoDB" id="158775at2"/>